<dbReference type="AlphaFoldDB" id="A0A2Y9TXE8"/>
<evidence type="ECO:0000313" key="2">
    <source>
        <dbReference type="EMBL" id="AWH88282.1"/>
    </source>
</evidence>
<dbReference type="EMBL" id="CP029185">
    <property type="protein sequence ID" value="AWH88282.1"/>
    <property type="molecule type" value="Genomic_DNA"/>
</dbReference>
<organism evidence="2 3">
    <name type="scientific">Limnobaculum parvum</name>
    <dbReference type="NCBI Taxonomy" id="2172103"/>
    <lineage>
        <taxon>Bacteria</taxon>
        <taxon>Pseudomonadati</taxon>
        <taxon>Pseudomonadota</taxon>
        <taxon>Gammaproteobacteria</taxon>
        <taxon>Enterobacterales</taxon>
        <taxon>Budviciaceae</taxon>
        <taxon>Limnobaculum</taxon>
    </lineage>
</organism>
<dbReference type="Gene3D" id="1.25.40.10">
    <property type="entry name" value="Tetratricopeptide repeat domain"/>
    <property type="match status" value="3"/>
</dbReference>
<dbReference type="InterPro" id="IPR011990">
    <property type="entry name" value="TPR-like_helical_dom_sf"/>
</dbReference>
<sequence length="1109" mass="126078">MSLVKVWQETVDIPTYEAGSQDIHPMFLEHRVYQGSSGAVYPYGVTDVLSDEKVMKSYRALWLENDYLKVMLLPELGGRVHKAWDKIKQRDFVYHNEVIKPALVGLLGPWISGGIEFNWPQHHRPTTFMPVDYFIQEQEDGSKTVWMGEMEPMRGLQVMTGFTLHPDRALLEIVSKVYNGNPTPRHFLWWANPAVKGGDGHQSVFPPDVTAVFDHGKRAVSSFPIATGTYYKVDYSAGVDISRYKNVPVPTSYMAEKSDYDFVGAYCHDEDGGLLHVADHHYSPGKKQWTWGYSEFGQAWDRNLTDENGPYIELMTGVFTDNQPDFTWLDAWEEKQFVQNFLPYNSLGTIQNASCDALLKLERGNGEVVWGVHAVAPLTHYRLVITSDKHASPLFNTTIALKPGEVQRDTLPTNPDGRLTITLFDAQDKVILSYTEHQPQETPLPEVANTPLPAAEITSTDETWFIGQHLEQYNHASRSPFDYYLRGVELDPLDYRNNLALATLEYNRANYSQTIEYATQALKRAHKLNKNPVCGLASLVRANAYERQGELEQAREDYYRATWSGNGKSGGYLGLARLATCDADYQQALSFCHQSLLSNAANQTVICLKGLVLQLAGRQQESQQWLTRWCAEYPLNPTLHYLLWRQYRDEAHLEQWRQVSGGRGINSLLTAGLMLSCGQRELAQEVLLRLNNQETLPLYLHASLLPVTERASLLADARAAFPAYVRFPNTLDEVDMLESLTECYFARHLLACFHYSKRNYQRAVELWRECTAMQPDFADAWRGLGIYAWNKQRDAKQAEAYLERAFSLAPQDARLLFERDLLDKLRAIDPQIRLSRLEQHFTVARQRDDLTAEILGLYNQLGKWQQAAEILQQRKFHPWEGGEGKVTGQYISNQLLRACQHLEQQQPAQAVELLHQALHYPENLSEGRLSGQTDNDIWFWLGVCAQQQGQTSLAHDCFIKASAGDRVINVHRYYNDQPVDYLFYQGVALNCLGDNQSASTLFISMADWADEMAKQTVGRDFFAVSQPDLLALDSDLQQQHQENCLFIQALAHLGQADLPAFERHIERLLSLNPAHSRAHQFKALSGMLGKFTGCSPQSVHPGESQLIRT</sequence>
<dbReference type="Pfam" id="PF17128">
    <property type="entry name" value="DUF5107"/>
    <property type="match status" value="1"/>
</dbReference>
<feature type="domain" description="DUF5107" evidence="1">
    <location>
        <begin position="39"/>
        <end position="324"/>
    </location>
</feature>
<evidence type="ECO:0000313" key="3">
    <source>
        <dbReference type="Proteomes" id="UP000244908"/>
    </source>
</evidence>
<keyword evidence="3" id="KW-1185">Reference proteome</keyword>
<name>A0A2Y9TXE8_9GAMM</name>
<reference evidence="2 3" key="1">
    <citation type="journal article" date="2019" name="Int. J. Syst. Evol. Microbiol.">
        <title>Limnobaculum parvum gen. nov., sp. nov., isolated from a freshwater lake.</title>
        <authorList>
            <person name="Baek C."/>
            <person name="Shin S.K."/>
            <person name="Yi H."/>
        </authorList>
    </citation>
    <scope>NUCLEOTIDE SEQUENCE [LARGE SCALE GENOMIC DNA]</scope>
    <source>
        <strain evidence="2 3">HYN0051</strain>
    </source>
</reference>
<dbReference type="SUPFAM" id="SSF81901">
    <property type="entry name" value="HCP-like"/>
    <property type="match status" value="1"/>
</dbReference>
<dbReference type="OrthoDB" id="174931at2"/>
<dbReference type="KEGG" id="lpv:HYN51_06740"/>
<dbReference type="PANTHER" id="PTHR12558">
    <property type="entry name" value="CELL DIVISION CYCLE 16,23,27"/>
    <property type="match status" value="1"/>
</dbReference>
<dbReference type="Pfam" id="PF13432">
    <property type="entry name" value="TPR_16"/>
    <property type="match status" value="2"/>
</dbReference>
<gene>
    <name evidence="2" type="ORF">HYN51_06740</name>
</gene>
<dbReference type="InterPro" id="IPR033396">
    <property type="entry name" value="DUF5107"/>
</dbReference>
<dbReference type="SMART" id="SM00028">
    <property type="entry name" value="TPR"/>
    <property type="match status" value="5"/>
</dbReference>
<dbReference type="SUPFAM" id="SSF48452">
    <property type="entry name" value="TPR-like"/>
    <property type="match status" value="1"/>
</dbReference>
<proteinExistence type="predicted"/>
<accession>A0A2Y9TXE8</accession>
<dbReference type="RefSeq" id="WP_108900356.1">
    <property type="nucleotide sequence ID" value="NZ_CP029185.2"/>
</dbReference>
<evidence type="ECO:0000259" key="1">
    <source>
        <dbReference type="Pfam" id="PF17128"/>
    </source>
</evidence>
<dbReference type="InterPro" id="IPR019734">
    <property type="entry name" value="TPR_rpt"/>
</dbReference>
<dbReference type="Proteomes" id="UP000244908">
    <property type="component" value="Chromosome"/>
</dbReference>
<protein>
    <submittedName>
        <fullName evidence="2">DUF5107 domain-containing protein</fullName>
    </submittedName>
</protein>
<dbReference type="PANTHER" id="PTHR12558:SF13">
    <property type="entry name" value="CELL DIVISION CYCLE PROTEIN 27 HOMOLOG"/>
    <property type="match status" value="1"/>
</dbReference>